<evidence type="ECO:0000313" key="2">
    <source>
        <dbReference type="Proteomes" id="UP000255224"/>
    </source>
</evidence>
<dbReference type="EMBL" id="UFVQ01000003">
    <property type="protein sequence ID" value="STD02609.1"/>
    <property type="molecule type" value="Genomic_DNA"/>
</dbReference>
<dbReference type="AlphaFoldDB" id="A0A376E5E9"/>
<dbReference type="Proteomes" id="UP000255224">
    <property type="component" value="Unassembled WGS sequence"/>
</dbReference>
<accession>A0A376E5E9</accession>
<gene>
    <name evidence="1" type="ORF">NCTC13533_03322</name>
</gene>
<sequence length="54" mass="5802">MILQKKVSEQDLNTILEAARLGSHFVRASAIQSCGGRKPGIKRKNGTGSPLIPK</sequence>
<protein>
    <submittedName>
        <fullName evidence="1">Uncharacterized protein</fullName>
    </submittedName>
</protein>
<evidence type="ECO:0000313" key="1">
    <source>
        <dbReference type="EMBL" id="STD02609.1"/>
    </source>
</evidence>
<proteinExistence type="predicted"/>
<reference evidence="1 2" key="1">
    <citation type="submission" date="2018-06" db="EMBL/GenBank/DDBJ databases">
        <authorList>
            <consortium name="Pathogen Informatics"/>
            <person name="Doyle S."/>
        </authorList>
    </citation>
    <scope>NUCLEOTIDE SEQUENCE [LARGE SCALE GENOMIC DNA]</scope>
    <source>
        <strain evidence="1 2">NCTC13533</strain>
    </source>
</reference>
<name>A0A376E5E9_CHRCU</name>
<organism evidence="1 2">
    <name type="scientific">Chryseobacterium carnipullorum</name>
    <dbReference type="NCBI Taxonomy" id="1124835"/>
    <lineage>
        <taxon>Bacteria</taxon>
        <taxon>Pseudomonadati</taxon>
        <taxon>Bacteroidota</taxon>
        <taxon>Flavobacteriia</taxon>
        <taxon>Flavobacteriales</taxon>
        <taxon>Weeksellaceae</taxon>
        <taxon>Chryseobacterium group</taxon>
        <taxon>Chryseobacterium</taxon>
    </lineage>
</organism>